<geneLocation type="plasmid" evidence="5">
    <name>2</name>
</geneLocation>
<dbReference type="EMBL" id="LR214939">
    <property type="protein sequence ID" value="VEU56578.1"/>
    <property type="molecule type" value="Genomic_DNA"/>
</dbReference>
<dbReference type="Pfam" id="PF03305">
    <property type="entry name" value="Lipoprotein_X"/>
    <property type="match status" value="1"/>
</dbReference>
<dbReference type="NCBIfam" id="NF045826">
    <property type="entry name" value="lipo_P68"/>
    <property type="match status" value="1"/>
</dbReference>
<evidence type="ECO:0000259" key="4">
    <source>
        <dbReference type="Pfam" id="PF03305"/>
    </source>
</evidence>
<dbReference type="InterPro" id="IPR054825">
    <property type="entry name" value="P68-like"/>
</dbReference>
<protein>
    <submittedName>
        <fullName evidence="5">Lipoprotein</fullName>
    </submittedName>
</protein>
<reference evidence="5" key="1">
    <citation type="submission" date="2019-01" db="EMBL/GenBank/DDBJ databases">
        <authorList>
            <consortium name="Pathogen Informatics"/>
        </authorList>
    </citation>
    <scope>NUCLEOTIDE SEQUENCE [LARGE SCALE GENOMIC DNA]</scope>
    <source>
        <strain evidence="5">NCTC10113</strain>
    </source>
</reference>
<dbReference type="Gene3D" id="3.40.190.10">
    <property type="entry name" value="Periplasmic binding protein-like II"/>
    <property type="match status" value="1"/>
</dbReference>
<evidence type="ECO:0000256" key="1">
    <source>
        <dbReference type="ARBA" id="ARBA00009031"/>
    </source>
</evidence>
<comment type="similarity">
    <text evidence="1">Belongs to the MG185/MG260 family.</text>
</comment>
<feature type="signal peptide" evidence="2">
    <location>
        <begin position="1"/>
        <end position="24"/>
    </location>
</feature>
<name>A0A448ZZB4_METSV</name>
<keyword evidence="5" id="KW-0614">Plasmid</keyword>
<dbReference type="AlphaFoldDB" id="A0A448ZZB4"/>
<keyword evidence="2" id="KW-0732">Signal</keyword>
<feature type="chain" id="PRO_5019464318" evidence="2">
    <location>
        <begin position="25"/>
        <end position="714"/>
    </location>
</feature>
<dbReference type="InterPro" id="IPR004890">
    <property type="entry name" value="Lipoprotein_10_C"/>
</dbReference>
<evidence type="ECO:0000256" key="2">
    <source>
        <dbReference type="SAM" id="SignalP"/>
    </source>
</evidence>
<gene>
    <name evidence="5" type="ORF">NCTC10113_01490</name>
</gene>
<dbReference type="InterPro" id="IPR004984">
    <property type="entry name" value="Mycoplasma_lipoprotein_cen_dom"/>
</dbReference>
<proteinExistence type="inferred from homology"/>
<accession>A0A448ZZB4</accession>
<feature type="domain" description="Mycoplasma lipoprotein C-terminal" evidence="3">
    <location>
        <begin position="563"/>
        <end position="689"/>
    </location>
</feature>
<dbReference type="Pfam" id="PF03202">
    <property type="entry name" value="Lipoprotein_10"/>
    <property type="match status" value="1"/>
</dbReference>
<evidence type="ECO:0000313" key="5">
    <source>
        <dbReference type="EMBL" id="VEU56578.1"/>
    </source>
</evidence>
<dbReference type="PROSITE" id="PS51257">
    <property type="entry name" value="PROKAR_LIPOPROTEIN"/>
    <property type="match status" value="1"/>
</dbReference>
<sequence>MNKSKIWGIASLFAAMPVTSIALLASSCPPRIPNPGTGEFANDKYASSRFDQTNDGKIKLGVTFTKDKPQWNALAGAIKKYNEVMKDTPGYMPVELVSIGTGYSAGTQQIQSWINSKAKNELPNLVALYNPIAATLAKNGMLLNFRDKDESISIKKDSVSNVFNSEIENVVNEGLWSIPAMKSTNAAGINAPVLSYILEKMVEKGMKIDSSFQSQYNDIKEKGKNDRARVQTLWGNLVANADQLIKDSGIKTISESTFTTFKDLLAFAKLAQQLFENAAKTNPDVHFLGIDDIAGTLNTVAYSSINAKSSDFYATLENRDGDRVVSYNNLKSGDKNISRQMSEIYNSLRDAMAKKSVVLMGAGDYTSNYEKTHNYAMGIGSTAGYSYNFVKDGQTTYKLNLTNGNDSYSTTMHQRDVKFDSAKNAVTFGPYKNKVVKSTENKGKYDWKLENPEADTKWDAEIEKIKSDPTSYRLLSLDVTSNAEDISTLDSKFSDVATKVGKIATDEKGTKFDKVLYTIKLDNTKAKEESLDNNSTLGESEFFTLQAPTKYTVDNKKHVTFGQGPSLIGIHANDAENKATKMFVKWLVETKTKYDFAKSYNNKGVASTATVSETPVEHVSRIASYIIFPVSGFENSPFSTPNKYMMKAYEMFKKAATESSRYTIFEELAGENSDKFRDAFKSTFQAIYNKLKNGSTVGDFQTEVINSLIAQKVL</sequence>
<dbReference type="RefSeq" id="WP_129619926.1">
    <property type="nucleotide sequence ID" value="NZ_LR214938.2"/>
</dbReference>
<feature type="domain" description="Mycoplasma lipoprotein central" evidence="4">
    <location>
        <begin position="226"/>
        <end position="403"/>
    </location>
</feature>
<organism evidence="5">
    <name type="scientific">Metamycoplasma salivarium</name>
    <name type="common">Mycoplasma salivarium</name>
    <dbReference type="NCBI Taxonomy" id="2124"/>
    <lineage>
        <taxon>Bacteria</taxon>
        <taxon>Bacillati</taxon>
        <taxon>Mycoplasmatota</taxon>
        <taxon>Mycoplasmoidales</taxon>
        <taxon>Metamycoplasmataceae</taxon>
        <taxon>Metamycoplasma</taxon>
    </lineage>
</organism>
<keyword evidence="5" id="KW-0449">Lipoprotein</keyword>
<evidence type="ECO:0000259" key="3">
    <source>
        <dbReference type="Pfam" id="PF03202"/>
    </source>
</evidence>